<dbReference type="EMBL" id="VSRR010035464">
    <property type="protein sequence ID" value="MPC72811.1"/>
    <property type="molecule type" value="Genomic_DNA"/>
</dbReference>
<protein>
    <submittedName>
        <fullName evidence="1">Uncharacterized protein</fullName>
    </submittedName>
</protein>
<sequence length="49" mass="5744">MRTGTRYTNITVYQYTSNTVSKQYSGSCEKGDDRALYMCGRLIARYFHH</sequence>
<accession>A0A5B7HIZ7</accession>
<gene>
    <name evidence="1" type="ORF">E2C01_067125</name>
</gene>
<reference evidence="1 2" key="1">
    <citation type="submission" date="2019-05" db="EMBL/GenBank/DDBJ databases">
        <title>Another draft genome of Portunus trituberculatus and its Hox gene families provides insights of decapod evolution.</title>
        <authorList>
            <person name="Jeong J.-H."/>
            <person name="Song I."/>
            <person name="Kim S."/>
            <person name="Choi T."/>
            <person name="Kim D."/>
            <person name="Ryu S."/>
            <person name="Kim W."/>
        </authorList>
    </citation>
    <scope>NUCLEOTIDE SEQUENCE [LARGE SCALE GENOMIC DNA]</scope>
    <source>
        <tissue evidence="1">Muscle</tissue>
    </source>
</reference>
<evidence type="ECO:0000313" key="1">
    <source>
        <dbReference type="EMBL" id="MPC72811.1"/>
    </source>
</evidence>
<proteinExistence type="predicted"/>
<dbReference type="Proteomes" id="UP000324222">
    <property type="component" value="Unassembled WGS sequence"/>
</dbReference>
<name>A0A5B7HIZ7_PORTR</name>
<evidence type="ECO:0000313" key="2">
    <source>
        <dbReference type="Proteomes" id="UP000324222"/>
    </source>
</evidence>
<keyword evidence="2" id="KW-1185">Reference proteome</keyword>
<comment type="caution">
    <text evidence="1">The sequence shown here is derived from an EMBL/GenBank/DDBJ whole genome shotgun (WGS) entry which is preliminary data.</text>
</comment>
<dbReference type="AlphaFoldDB" id="A0A5B7HIZ7"/>
<organism evidence="1 2">
    <name type="scientific">Portunus trituberculatus</name>
    <name type="common">Swimming crab</name>
    <name type="synonym">Neptunus trituberculatus</name>
    <dbReference type="NCBI Taxonomy" id="210409"/>
    <lineage>
        <taxon>Eukaryota</taxon>
        <taxon>Metazoa</taxon>
        <taxon>Ecdysozoa</taxon>
        <taxon>Arthropoda</taxon>
        <taxon>Crustacea</taxon>
        <taxon>Multicrustacea</taxon>
        <taxon>Malacostraca</taxon>
        <taxon>Eumalacostraca</taxon>
        <taxon>Eucarida</taxon>
        <taxon>Decapoda</taxon>
        <taxon>Pleocyemata</taxon>
        <taxon>Brachyura</taxon>
        <taxon>Eubrachyura</taxon>
        <taxon>Portunoidea</taxon>
        <taxon>Portunidae</taxon>
        <taxon>Portuninae</taxon>
        <taxon>Portunus</taxon>
    </lineage>
</organism>